<keyword evidence="3" id="KW-1185">Reference proteome</keyword>
<name>A0A7R9BZL9_9CRUS</name>
<accession>A0A7R9BZL9</accession>
<reference evidence="2" key="1">
    <citation type="submission" date="2020-11" db="EMBL/GenBank/DDBJ databases">
        <authorList>
            <person name="Tran Van P."/>
        </authorList>
    </citation>
    <scope>NUCLEOTIDE SEQUENCE</scope>
</reference>
<feature type="region of interest" description="Disordered" evidence="1">
    <location>
        <begin position="84"/>
        <end position="116"/>
    </location>
</feature>
<gene>
    <name evidence="2" type="ORF">NMOB1V02_LOCUS10720</name>
</gene>
<feature type="non-terminal residue" evidence="2">
    <location>
        <position position="126"/>
    </location>
</feature>
<dbReference type="EMBL" id="OA886853">
    <property type="protein sequence ID" value="CAD7283102.1"/>
    <property type="molecule type" value="Genomic_DNA"/>
</dbReference>
<proteinExistence type="predicted"/>
<dbReference type="AlphaFoldDB" id="A0A7R9BZL9"/>
<dbReference type="EMBL" id="CAJPEX010004816">
    <property type="protein sequence ID" value="CAG0923254.1"/>
    <property type="molecule type" value="Genomic_DNA"/>
</dbReference>
<evidence type="ECO:0000313" key="2">
    <source>
        <dbReference type="EMBL" id="CAD7283102.1"/>
    </source>
</evidence>
<evidence type="ECO:0000313" key="3">
    <source>
        <dbReference type="Proteomes" id="UP000678499"/>
    </source>
</evidence>
<dbReference type="Proteomes" id="UP000678499">
    <property type="component" value="Unassembled WGS sequence"/>
</dbReference>
<sequence>MEPYQKCFHNFPAKMRKCSEMLAVHGAIFRDIGNASMRRKLLQAVESQRGFPDFIGTKDEMDSVNVAKCWGRCCAITAKIRNRHSTNHVSSEEMKTRTPRKIGQSFGNPRNNFTPFQFRHVPKTAG</sequence>
<organism evidence="2">
    <name type="scientific">Notodromas monacha</name>
    <dbReference type="NCBI Taxonomy" id="399045"/>
    <lineage>
        <taxon>Eukaryota</taxon>
        <taxon>Metazoa</taxon>
        <taxon>Ecdysozoa</taxon>
        <taxon>Arthropoda</taxon>
        <taxon>Crustacea</taxon>
        <taxon>Oligostraca</taxon>
        <taxon>Ostracoda</taxon>
        <taxon>Podocopa</taxon>
        <taxon>Podocopida</taxon>
        <taxon>Cypridocopina</taxon>
        <taxon>Cypridoidea</taxon>
        <taxon>Cyprididae</taxon>
        <taxon>Notodromas</taxon>
    </lineage>
</organism>
<protein>
    <submittedName>
        <fullName evidence="2">Uncharacterized protein</fullName>
    </submittedName>
</protein>
<feature type="compositionally biased region" description="Polar residues" evidence="1">
    <location>
        <begin position="105"/>
        <end position="115"/>
    </location>
</feature>
<evidence type="ECO:0000256" key="1">
    <source>
        <dbReference type="SAM" id="MobiDB-lite"/>
    </source>
</evidence>